<accession>A0A8X6WR81</accession>
<gene>
    <name evidence="1" type="ORF">TNIN_397381</name>
</gene>
<proteinExistence type="predicted"/>
<comment type="caution">
    <text evidence="1">The sequence shown here is derived from an EMBL/GenBank/DDBJ whole genome shotgun (WGS) entry which is preliminary data.</text>
</comment>
<reference evidence="1" key="1">
    <citation type="submission" date="2020-08" db="EMBL/GenBank/DDBJ databases">
        <title>Multicomponent nature underlies the extraordinary mechanical properties of spider dragline silk.</title>
        <authorList>
            <person name="Kono N."/>
            <person name="Nakamura H."/>
            <person name="Mori M."/>
            <person name="Yoshida Y."/>
            <person name="Ohtoshi R."/>
            <person name="Malay A.D."/>
            <person name="Moran D.A.P."/>
            <person name="Tomita M."/>
            <person name="Numata K."/>
            <person name="Arakawa K."/>
        </authorList>
    </citation>
    <scope>NUCLEOTIDE SEQUENCE</scope>
</reference>
<dbReference type="EMBL" id="BMAV01001544">
    <property type="protein sequence ID" value="GFY39819.1"/>
    <property type="molecule type" value="Genomic_DNA"/>
</dbReference>
<dbReference type="Proteomes" id="UP000886998">
    <property type="component" value="Unassembled WGS sequence"/>
</dbReference>
<sequence length="92" mass="10142">MKWNQVTIIVSATVLSNITGNLESKLPNPPQENCGPITIGLRHSSSWLPPGCKRMRARSPLTVFRGILVLSSKKFFPILKVEQQVVAEQNGS</sequence>
<name>A0A8X6WR81_9ARAC</name>
<keyword evidence="2" id="KW-1185">Reference proteome</keyword>
<evidence type="ECO:0000313" key="2">
    <source>
        <dbReference type="Proteomes" id="UP000886998"/>
    </source>
</evidence>
<evidence type="ECO:0000313" key="1">
    <source>
        <dbReference type="EMBL" id="GFY39819.1"/>
    </source>
</evidence>
<dbReference type="AlphaFoldDB" id="A0A8X6WR81"/>
<organism evidence="1 2">
    <name type="scientific">Trichonephila inaurata madagascariensis</name>
    <dbReference type="NCBI Taxonomy" id="2747483"/>
    <lineage>
        <taxon>Eukaryota</taxon>
        <taxon>Metazoa</taxon>
        <taxon>Ecdysozoa</taxon>
        <taxon>Arthropoda</taxon>
        <taxon>Chelicerata</taxon>
        <taxon>Arachnida</taxon>
        <taxon>Araneae</taxon>
        <taxon>Araneomorphae</taxon>
        <taxon>Entelegynae</taxon>
        <taxon>Araneoidea</taxon>
        <taxon>Nephilidae</taxon>
        <taxon>Trichonephila</taxon>
        <taxon>Trichonephila inaurata</taxon>
    </lineage>
</organism>
<protein>
    <submittedName>
        <fullName evidence="1">Uncharacterized protein</fullName>
    </submittedName>
</protein>